<evidence type="ECO:0000256" key="4">
    <source>
        <dbReference type="ARBA" id="ARBA00022723"/>
    </source>
</evidence>
<organism evidence="10 11">
    <name type="scientific">Mangrovihabitans endophyticus</name>
    <dbReference type="NCBI Taxonomy" id="1751298"/>
    <lineage>
        <taxon>Bacteria</taxon>
        <taxon>Bacillati</taxon>
        <taxon>Actinomycetota</taxon>
        <taxon>Actinomycetes</taxon>
        <taxon>Micromonosporales</taxon>
        <taxon>Micromonosporaceae</taxon>
        <taxon>Mangrovihabitans</taxon>
    </lineage>
</organism>
<evidence type="ECO:0000256" key="5">
    <source>
        <dbReference type="ARBA" id="ARBA00022763"/>
    </source>
</evidence>
<evidence type="ECO:0000256" key="1">
    <source>
        <dbReference type="ARBA" id="ARBA00001936"/>
    </source>
</evidence>
<dbReference type="InterPro" id="IPR005135">
    <property type="entry name" value="Endo/exonuclease/phosphatase"/>
</dbReference>
<feature type="domain" description="Endonuclease/exonuclease/phosphatase" evidence="9">
    <location>
        <begin position="23"/>
        <end position="267"/>
    </location>
</feature>
<dbReference type="AlphaFoldDB" id="A0A8J3BVI6"/>
<dbReference type="PANTHER" id="PTHR15822:SF4">
    <property type="entry name" value="TYROSYL-DNA PHOSPHODIESTERASE 2"/>
    <property type="match status" value="1"/>
</dbReference>
<comment type="cofactor">
    <cofactor evidence="1">
        <name>Mn(2+)</name>
        <dbReference type="ChEBI" id="CHEBI:29035"/>
    </cofactor>
</comment>
<keyword evidence="11" id="KW-1185">Reference proteome</keyword>
<evidence type="ECO:0000256" key="8">
    <source>
        <dbReference type="ARBA" id="ARBA00023204"/>
    </source>
</evidence>
<evidence type="ECO:0000256" key="3">
    <source>
        <dbReference type="ARBA" id="ARBA00022722"/>
    </source>
</evidence>
<keyword evidence="8" id="KW-0234">DNA repair</keyword>
<dbReference type="PANTHER" id="PTHR15822">
    <property type="entry name" value="TRAF AND TNF RECEPTOR-ASSOCIATED PROTEIN"/>
    <property type="match status" value="1"/>
</dbReference>
<dbReference type="EMBL" id="BMMX01000003">
    <property type="protein sequence ID" value="GGK81219.1"/>
    <property type="molecule type" value="Genomic_DNA"/>
</dbReference>
<evidence type="ECO:0000259" key="9">
    <source>
        <dbReference type="Pfam" id="PF03372"/>
    </source>
</evidence>
<proteinExistence type="predicted"/>
<evidence type="ECO:0000313" key="10">
    <source>
        <dbReference type="EMBL" id="GGK81219.1"/>
    </source>
</evidence>
<evidence type="ECO:0000256" key="2">
    <source>
        <dbReference type="ARBA" id="ARBA00001946"/>
    </source>
</evidence>
<dbReference type="GO" id="GO:0046872">
    <property type="term" value="F:metal ion binding"/>
    <property type="evidence" value="ECO:0007669"/>
    <property type="project" value="UniProtKB-KW"/>
</dbReference>
<dbReference type="Proteomes" id="UP000656042">
    <property type="component" value="Unassembled WGS sequence"/>
</dbReference>
<dbReference type="SUPFAM" id="SSF56219">
    <property type="entry name" value="DNase I-like"/>
    <property type="match status" value="1"/>
</dbReference>
<evidence type="ECO:0000256" key="7">
    <source>
        <dbReference type="ARBA" id="ARBA00022842"/>
    </source>
</evidence>
<sequence>MGGAPAGGGARHGPGGEARVRVMTWNIKNGGGDRLDAVLAVVHRHRPDLLALQELRGFARRGGLRMQRFAASAGMHAHLAPSVFGQPVAVLARPPLRLAGDARVRWRLHHAASVAVVPTGAGPLTVVSTHLNPFSPERRRREARWLAARYGGTRRLTLLAGDLNSLAPRTDHTATIERLAPAYRGRHVGPDGRADTRAVAAFAADGLVDLWTVAGSGDGRTVPTTAGGGAEFSGMRLDYVLGTADVARRVRRVTVLRGAETEYASDHYPVLVELDINPGAASRTTRSRPSRLAA</sequence>
<comment type="caution">
    <text evidence="10">The sequence shown here is derived from an EMBL/GenBank/DDBJ whole genome shotgun (WGS) entry which is preliminary data.</text>
</comment>
<keyword evidence="3" id="KW-0540">Nuclease</keyword>
<comment type="cofactor">
    <cofactor evidence="2">
        <name>Mg(2+)</name>
        <dbReference type="ChEBI" id="CHEBI:18420"/>
    </cofactor>
</comment>
<accession>A0A8J3BVI6</accession>
<evidence type="ECO:0000313" key="11">
    <source>
        <dbReference type="Proteomes" id="UP000656042"/>
    </source>
</evidence>
<dbReference type="GO" id="GO:0016787">
    <property type="term" value="F:hydrolase activity"/>
    <property type="evidence" value="ECO:0007669"/>
    <property type="project" value="UniProtKB-KW"/>
</dbReference>
<dbReference type="InterPro" id="IPR036691">
    <property type="entry name" value="Endo/exonu/phosph_ase_sf"/>
</dbReference>
<name>A0A8J3BVI6_9ACTN</name>
<gene>
    <name evidence="10" type="ORF">GCM10012284_13940</name>
</gene>
<dbReference type="InterPro" id="IPR051547">
    <property type="entry name" value="TDP2-like"/>
</dbReference>
<dbReference type="GO" id="GO:0004519">
    <property type="term" value="F:endonuclease activity"/>
    <property type="evidence" value="ECO:0007669"/>
    <property type="project" value="UniProtKB-KW"/>
</dbReference>
<dbReference type="GO" id="GO:0006281">
    <property type="term" value="P:DNA repair"/>
    <property type="evidence" value="ECO:0007669"/>
    <property type="project" value="UniProtKB-KW"/>
</dbReference>
<reference evidence="10" key="1">
    <citation type="journal article" date="2014" name="Int. J. Syst. Evol. Microbiol.">
        <title>Complete genome sequence of Corynebacterium casei LMG S-19264T (=DSM 44701T), isolated from a smear-ripened cheese.</title>
        <authorList>
            <consortium name="US DOE Joint Genome Institute (JGI-PGF)"/>
            <person name="Walter F."/>
            <person name="Albersmeier A."/>
            <person name="Kalinowski J."/>
            <person name="Ruckert C."/>
        </authorList>
    </citation>
    <scope>NUCLEOTIDE SEQUENCE</scope>
    <source>
        <strain evidence="10">CGMCC 4.7299</strain>
    </source>
</reference>
<dbReference type="Gene3D" id="3.60.10.10">
    <property type="entry name" value="Endonuclease/exonuclease/phosphatase"/>
    <property type="match status" value="1"/>
</dbReference>
<keyword evidence="5" id="KW-0227">DNA damage</keyword>
<keyword evidence="10" id="KW-0255">Endonuclease</keyword>
<keyword evidence="6" id="KW-0378">Hydrolase</keyword>
<keyword evidence="4" id="KW-0479">Metal-binding</keyword>
<keyword evidence="7" id="KW-0460">Magnesium</keyword>
<protein>
    <submittedName>
        <fullName evidence="10">Endonuclease</fullName>
    </submittedName>
</protein>
<reference evidence="10" key="2">
    <citation type="submission" date="2020-09" db="EMBL/GenBank/DDBJ databases">
        <authorList>
            <person name="Sun Q."/>
            <person name="Zhou Y."/>
        </authorList>
    </citation>
    <scope>NUCLEOTIDE SEQUENCE</scope>
    <source>
        <strain evidence="10">CGMCC 4.7299</strain>
    </source>
</reference>
<dbReference type="Pfam" id="PF03372">
    <property type="entry name" value="Exo_endo_phos"/>
    <property type="match status" value="1"/>
</dbReference>
<evidence type="ECO:0000256" key="6">
    <source>
        <dbReference type="ARBA" id="ARBA00022801"/>
    </source>
</evidence>